<dbReference type="Proteomes" id="UP001497472">
    <property type="component" value="Unassembled WGS sequence"/>
</dbReference>
<keyword evidence="3" id="KW-1185">Reference proteome</keyword>
<proteinExistence type="predicted"/>
<comment type="caution">
    <text evidence="2">The sequence shown here is derived from an EMBL/GenBank/DDBJ whole genome shotgun (WGS) entry which is preliminary data.</text>
</comment>
<sequence length="235" mass="25887">MVGRYDEVEVPSTSPSWLITDIIWTMADNAGPPQIKDKTCENGIIKNYRVIAYSEENVSATDSPLRVPGVGPTGARYEESRPIDVGKGTVARRYRLLINSSSLIALASSTPWTRPPPPERRSRAPPSGGPAPPRDEAWVRPEIDVATEFVNTRLRDRVSGLRDSASLAPAWGLFLGHICAGRVPYERAMTTRRRGLASKNSFDPHSAPQPSAAPARSKFRRREPAAGRRARHARE</sequence>
<reference evidence="2 3" key="1">
    <citation type="submission" date="2023-11" db="EMBL/GenBank/DDBJ databases">
        <authorList>
            <person name="Okamura Y."/>
        </authorList>
    </citation>
    <scope>NUCLEOTIDE SEQUENCE [LARGE SCALE GENOMIC DNA]</scope>
</reference>
<name>A0AAV1JPU5_9NEOP</name>
<dbReference type="AlphaFoldDB" id="A0AAV1JPU5"/>
<evidence type="ECO:0000313" key="3">
    <source>
        <dbReference type="Proteomes" id="UP001497472"/>
    </source>
</evidence>
<accession>A0AAV1JPU5</accession>
<dbReference type="EMBL" id="CAVLEF010000122">
    <property type="protein sequence ID" value="CAK1551412.1"/>
    <property type="molecule type" value="Genomic_DNA"/>
</dbReference>
<feature type="compositionally biased region" description="Low complexity" evidence="1">
    <location>
        <begin position="204"/>
        <end position="216"/>
    </location>
</feature>
<evidence type="ECO:0000313" key="2">
    <source>
        <dbReference type="EMBL" id="CAK1551412.1"/>
    </source>
</evidence>
<feature type="region of interest" description="Disordered" evidence="1">
    <location>
        <begin position="108"/>
        <end position="139"/>
    </location>
</feature>
<protein>
    <submittedName>
        <fullName evidence="2">Uncharacterized protein</fullName>
    </submittedName>
</protein>
<organism evidence="2 3">
    <name type="scientific">Leptosia nina</name>
    <dbReference type="NCBI Taxonomy" id="320188"/>
    <lineage>
        <taxon>Eukaryota</taxon>
        <taxon>Metazoa</taxon>
        <taxon>Ecdysozoa</taxon>
        <taxon>Arthropoda</taxon>
        <taxon>Hexapoda</taxon>
        <taxon>Insecta</taxon>
        <taxon>Pterygota</taxon>
        <taxon>Neoptera</taxon>
        <taxon>Endopterygota</taxon>
        <taxon>Lepidoptera</taxon>
        <taxon>Glossata</taxon>
        <taxon>Ditrysia</taxon>
        <taxon>Papilionoidea</taxon>
        <taxon>Pieridae</taxon>
        <taxon>Pierinae</taxon>
        <taxon>Leptosia</taxon>
    </lineage>
</organism>
<feature type="region of interest" description="Disordered" evidence="1">
    <location>
        <begin position="195"/>
        <end position="235"/>
    </location>
</feature>
<gene>
    <name evidence="2" type="ORF">LNINA_LOCUS10549</name>
</gene>
<evidence type="ECO:0000256" key="1">
    <source>
        <dbReference type="SAM" id="MobiDB-lite"/>
    </source>
</evidence>